<accession>N6X1X8</accession>
<name>N6X1X8_9ACTO</name>
<dbReference type="InterPro" id="IPR001387">
    <property type="entry name" value="Cro/C1-type_HTH"/>
</dbReference>
<dbReference type="PATRIC" id="fig|888050.3.peg.1737"/>
<dbReference type="HOGENOM" id="CLU_2244143_0_0_11"/>
<dbReference type="Gene3D" id="1.10.260.40">
    <property type="entry name" value="lambda repressor-like DNA-binding domains"/>
    <property type="match status" value="1"/>
</dbReference>
<evidence type="ECO:0000259" key="1">
    <source>
        <dbReference type="PROSITE" id="PS50943"/>
    </source>
</evidence>
<comment type="caution">
    <text evidence="2">The sequence shown here is derived from an EMBL/GenBank/DDBJ whole genome shotgun (WGS) entry which is preliminary data.</text>
</comment>
<feature type="domain" description="HTH cro/C1-type" evidence="1">
    <location>
        <begin position="1"/>
        <end position="29"/>
    </location>
</feature>
<organism evidence="2 3">
    <name type="scientific">Schaalia cardiffensis F0333</name>
    <dbReference type="NCBI Taxonomy" id="888050"/>
    <lineage>
        <taxon>Bacteria</taxon>
        <taxon>Bacillati</taxon>
        <taxon>Actinomycetota</taxon>
        <taxon>Actinomycetes</taxon>
        <taxon>Actinomycetales</taxon>
        <taxon>Actinomycetaceae</taxon>
        <taxon>Schaalia</taxon>
    </lineage>
</organism>
<evidence type="ECO:0000313" key="2">
    <source>
        <dbReference type="EMBL" id="ENO17447.1"/>
    </source>
</evidence>
<dbReference type="EMBL" id="AQHZ01000027">
    <property type="protein sequence ID" value="ENO17447.1"/>
    <property type="molecule type" value="Genomic_DNA"/>
</dbReference>
<dbReference type="GO" id="GO:0003677">
    <property type="term" value="F:DNA binding"/>
    <property type="evidence" value="ECO:0007669"/>
    <property type="project" value="InterPro"/>
</dbReference>
<evidence type="ECO:0000313" key="3">
    <source>
        <dbReference type="Proteomes" id="UP000013015"/>
    </source>
</evidence>
<protein>
    <recommendedName>
        <fullName evidence="1">HTH cro/C1-type domain-containing protein</fullName>
    </recommendedName>
</protein>
<dbReference type="OrthoDB" id="4414547at2"/>
<dbReference type="InterPro" id="IPR010982">
    <property type="entry name" value="Lambda_DNA-bd_dom_sf"/>
</dbReference>
<dbReference type="AlphaFoldDB" id="N6X1X8"/>
<reference evidence="2 3" key="1">
    <citation type="submission" date="2013-03" db="EMBL/GenBank/DDBJ databases">
        <title>Reference genome for the Human Microbiome Project.</title>
        <authorList>
            <person name="Aqrawi P."/>
            <person name="Ayvaz T."/>
            <person name="Bess C."/>
            <person name="Blankenburg K."/>
            <person name="Coyle M."/>
            <person name="Deng J."/>
            <person name="Forbes L."/>
            <person name="Fowler G."/>
            <person name="Francisco L."/>
            <person name="Fu Q."/>
            <person name="Gibbs R."/>
            <person name="Gross S."/>
            <person name="Gubbala S."/>
            <person name="Hale W."/>
            <person name="Hemphill L."/>
            <person name="Highlander S."/>
            <person name="Hirani K."/>
            <person name="Jackson L."/>
            <person name="Jakkamsetti A."/>
            <person name="Javaid M."/>
            <person name="Jayaseelan J.C."/>
            <person name="Jiang H."/>
            <person name="Joshi V."/>
            <person name="Korchina V."/>
            <person name="Kovar C."/>
            <person name="Lara F."/>
            <person name="Lee S."/>
            <person name="Liu Y."/>
            <person name="Mata R."/>
            <person name="Mathew T."/>
            <person name="Munidasa M."/>
            <person name="Muzny D."/>
            <person name="Nazareth L."/>
            <person name="Ngo R."/>
            <person name="Nguyen L."/>
            <person name="Nguyen N."/>
            <person name="Okwuonu G."/>
            <person name="Ongeri F."/>
            <person name="Palculict T."/>
            <person name="Patil S."/>
            <person name="Petrosino J."/>
            <person name="Pham C."/>
            <person name="Pham P."/>
            <person name="Pu L.-L."/>
            <person name="Qin X."/>
            <person name="Qu J."/>
            <person name="Reid J."/>
            <person name="Ross M."/>
            <person name="Ruth R."/>
            <person name="Saada N."/>
            <person name="San Lucas F."/>
            <person name="Santibanez J."/>
            <person name="Shang Y."/>
            <person name="Simmons D."/>
            <person name="Song X.-Z."/>
            <person name="Tang L.-Y."/>
            <person name="Thornton R."/>
            <person name="Warren J."/>
            <person name="Weissenberger G."/>
            <person name="Wilczek-Boney K."/>
            <person name="Worley K."/>
            <person name="Youmans B."/>
            <person name="Zhang J."/>
            <person name="Zhang L."/>
            <person name="Zhao Z."/>
            <person name="Zhou C."/>
            <person name="Zhu D."/>
            <person name="Zhu Y."/>
        </authorList>
    </citation>
    <scope>NUCLEOTIDE SEQUENCE [LARGE SCALE GENOMIC DNA]</scope>
    <source>
        <strain evidence="2 3">F0333</strain>
    </source>
</reference>
<gene>
    <name evidence="2" type="ORF">HMPREF9004_1813</name>
</gene>
<keyword evidence="3" id="KW-1185">Reference proteome</keyword>
<sequence>MTVDQLANGMGISRAYLSNIEDGRKRPTALATEALVVPQVALVRDEYFDREQAELEGERRKAEAHLKALRTEAQSPAEQVERARVDLDALTSQFKKAVASYVSR</sequence>
<dbReference type="RefSeq" id="WP_005964718.1">
    <property type="nucleotide sequence ID" value="NZ_CP040505.1"/>
</dbReference>
<proteinExistence type="predicted"/>
<dbReference type="CDD" id="cd00093">
    <property type="entry name" value="HTH_XRE"/>
    <property type="match status" value="1"/>
</dbReference>
<dbReference type="PROSITE" id="PS50943">
    <property type="entry name" value="HTH_CROC1"/>
    <property type="match status" value="1"/>
</dbReference>
<dbReference type="Proteomes" id="UP000013015">
    <property type="component" value="Unassembled WGS sequence"/>
</dbReference>
<dbReference type="SUPFAM" id="SSF47413">
    <property type="entry name" value="lambda repressor-like DNA-binding domains"/>
    <property type="match status" value="1"/>
</dbReference>